<protein>
    <submittedName>
        <fullName evidence="2">Uncharacterized protein</fullName>
    </submittedName>
</protein>
<name>A0AA39I0F6_9BILA</name>
<comment type="caution">
    <text evidence="2">The sequence shown here is derived from an EMBL/GenBank/DDBJ whole genome shotgun (WGS) entry which is preliminary data.</text>
</comment>
<evidence type="ECO:0000313" key="2">
    <source>
        <dbReference type="EMBL" id="KAK0414283.1"/>
    </source>
</evidence>
<keyword evidence="3" id="KW-1185">Reference proteome</keyword>
<sequence>MEIRRRPTPAPRPSLLTVKTKRPPPPVPQKPPGLHHRVKMIRAMNFGVAAEEEDSCAEDEEAAGEQARTKALCVYFGRRPGLSRLFTAVIDGAVAWELRPRFASDARGNSKIAPWWIPTVRTS</sequence>
<evidence type="ECO:0000313" key="3">
    <source>
        <dbReference type="Proteomes" id="UP001175271"/>
    </source>
</evidence>
<accession>A0AA39I0F6</accession>
<proteinExistence type="predicted"/>
<dbReference type="AlphaFoldDB" id="A0AA39I0F6"/>
<feature type="region of interest" description="Disordered" evidence="1">
    <location>
        <begin position="1"/>
        <end position="34"/>
    </location>
</feature>
<dbReference type="Proteomes" id="UP001175271">
    <property type="component" value="Unassembled WGS sequence"/>
</dbReference>
<evidence type="ECO:0000256" key="1">
    <source>
        <dbReference type="SAM" id="MobiDB-lite"/>
    </source>
</evidence>
<reference evidence="2" key="1">
    <citation type="submission" date="2023-06" db="EMBL/GenBank/DDBJ databases">
        <title>Genomic analysis of the entomopathogenic nematode Steinernema hermaphroditum.</title>
        <authorList>
            <person name="Schwarz E.M."/>
            <person name="Heppert J.K."/>
            <person name="Baniya A."/>
            <person name="Schwartz H.T."/>
            <person name="Tan C.-H."/>
            <person name="Antoshechkin I."/>
            <person name="Sternberg P.W."/>
            <person name="Goodrich-Blair H."/>
            <person name="Dillman A.R."/>
        </authorList>
    </citation>
    <scope>NUCLEOTIDE SEQUENCE</scope>
    <source>
        <strain evidence="2">PS9179</strain>
        <tissue evidence="2">Whole animal</tissue>
    </source>
</reference>
<organism evidence="2 3">
    <name type="scientific">Steinernema hermaphroditum</name>
    <dbReference type="NCBI Taxonomy" id="289476"/>
    <lineage>
        <taxon>Eukaryota</taxon>
        <taxon>Metazoa</taxon>
        <taxon>Ecdysozoa</taxon>
        <taxon>Nematoda</taxon>
        <taxon>Chromadorea</taxon>
        <taxon>Rhabditida</taxon>
        <taxon>Tylenchina</taxon>
        <taxon>Panagrolaimomorpha</taxon>
        <taxon>Strongyloidoidea</taxon>
        <taxon>Steinernematidae</taxon>
        <taxon>Steinernema</taxon>
    </lineage>
</organism>
<gene>
    <name evidence="2" type="ORF">QR680_007246</name>
</gene>
<dbReference type="EMBL" id="JAUCMV010000003">
    <property type="protein sequence ID" value="KAK0414283.1"/>
    <property type="molecule type" value="Genomic_DNA"/>
</dbReference>